<dbReference type="GO" id="GO:0004129">
    <property type="term" value="F:cytochrome-c oxidase activity"/>
    <property type="evidence" value="ECO:0007669"/>
    <property type="project" value="UniProtKB-EC"/>
</dbReference>
<dbReference type="SUPFAM" id="SSF49503">
    <property type="entry name" value="Cupredoxins"/>
    <property type="match status" value="1"/>
</dbReference>
<feature type="domain" description="Cytochrome c" evidence="19">
    <location>
        <begin position="299"/>
        <end position="376"/>
    </location>
</feature>
<dbReference type="GO" id="GO:0005507">
    <property type="term" value="F:copper ion binding"/>
    <property type="evidence" value="ECO:0007669"/>
    <property type="project" value="InterPro"/>
</dbReference>
<evidence type="ECO:0000256" key="11">
    <source>
        <dbReference type="ARBA" id="ARBA00022989"/>
    </source>
</evidence>
<dbReference type="PRINTS" id="PR01166">
    <property type="entry name" value="CYCOXIDASEII"/>
</dbReference>
<accession>A0A3B0Z1S4</accession>
<dbReference type="Gene3D" id="1.10.287.90">
    <property type="match status" value="1"/>
</dbReference>
<keyword evidence="7 16" id="KW-0812">Transmembrane</keyword>
<keyword evidence="5" id="KW-0349">Heme</keyword>
<evidence type="ECO:0000256" key="16">
    <source>
        <dbReference type="SAM" id="Phobius"/>
    </source>
</evidence>
<dbReference type="Gene3D" id="2.60.40.420">
    <property type="entry name" value="Cupredoxins - blue copper proteins"/>
    <property type="match status" value="1"/>
</dbReference>
<name>A0A3B0Z1S4_9ZZZZ</name>
<evidence type="ECO:0000256" key="9">
    <source>
        <dbReference type="ARBA" id="ARBA00022967"/>
    </source>
</evidence>
<comment type="subcellular location">
    <subcellularLocation>
        <location evidence="1">Membrane</location>
        <topology evidence="1">Multi-pass membrane protein</topology>
    </subcellularLocation>
</comment>
<dbReference type="SUPFAM" id="SSF46626">
    <property type="entry name" value="Cytochrome c"/>
    <property type="match status" value="1"/>
</dbReference>
<evidence type="ECO:0000256" key="3">
    <source>
        <dbReference type="ARBA" id="ARBA00012949"/>
    </source>
</evidence>
<evidence type="ECO:0000256" key="12">
    <source>
        <dbReference type="ARBA" id="ARBA00023004"/>
    </source>
</evidence>
<dbReference type="InterPro" id="IPR036909">
    <property type="entry name" value="Cyt_c-like_dom_sf"/>
</dbReference>
<dbReference type="InterPro" id="IPR009056">
    <property type="entry name" value="Cyt_c-like_dom"/>
</dbReference>
<evidence type="ECO:0000256" key="6">
    <source>
        <dbReference type="ARBA" id="ARBA00022660"/>
    </source>
</evidence>
<dbReference type="SUPFAM" id="SSF81464">
    <property type="entry name" value="Cytochrome c oxidase subunit II-like, transmembrane region"/>
    <property type="match status" value="1"/>
</dbReference>
<evidence type="ECO:0000256" key="15">
    <source>
        <dbReference type="ARBA" id="ARBA00031389"/>
    </source>
</evidence>
<evidence type="ECO:0000313" key="20">
    <source>
        <dbReference type="EMBL" id="VAW82890.1"/>
    </source>
</evidence>
<dbReference type="InterPro" id="IPR001505">
    <property type="entry name" value="Copper_CuA"/>
</dbReference>
<keyword evidence="20" id="KW-0560">Oxidoreductase</keyword>
<keyword evidence="8" id="KW-0479">Metal-binding</keyword>
<dbReference type="InterPro" id="IPR011759">
    <property type="entry name" value="Cyt_c_oxidase_su2_TM_dom"/>
</dbReference>
<dbReference type="PANTHER" id="PTHR22888:SF9">
    <property type="entry name" value="CYTOCHROME C OXIDASE SUBUNIT 2"/>
    <property type="match status" value="1"/>
</dbReference>
<dbReference type="AlphaFoldDB" id="A0A3B0Z1S4"/>
<dbReference type="PROSITE" id="PS51007">
    <property type="entry name" value="CYTC"/>
    <property type="match status" value="1"/>
</dbReference>
<keyword evidence="9" id="KW-1278">Translocase</keyword>
<gene>
    <name evidence="20" type="ORF">MNBD_GAMMA12-1900</name>
</gene>
<dbReference type="GO" id="GO:0020037">
    <property type="term" value="F:heme binding"/>
    <property type="evidence" value="ECO:0007669"/>
    <property type="project" value="InterPro"/>
</dbReference>
<evidence type="ECO:0000256" key="1">
    <source>
        <dbReference type="ARBA" id="ARBA00004141"/>
    </source>
</evidence>
<evidence type="ECO:0000259" key="18">
    <source>
        <dbReference type="PROSITE" id="PS50999"/>
    </source>
</evidence>
<evidence type="ECO:0000259" key="17">
    <source>
        <dbReference type="PROSITE" id="PS50857"/>
    </source>
</evidence>
<dbReference type="Pfam" id="PF02790">
    <property type="entry name" value="COX2_TM"/>
    <property type="match status" value="1"/>
</dbReference>
<dbReference type="GO" id="GO:0016020">
    <property type="term" value="C:membrane"/>
    <property type="evidence" value="ECO:0007669"/>
    <property type="project" value="UniProtKB-SubCell"/>
</dbReference>
<keyword evidence="11 16" id="KW-1133">Transmembrane helix</keyword>
<feature type="transmembrane region" description="Helical" evidence="16">
    <location>
        <begin position="51"/>
        <end position="71"/>
    </location>
</feature>
<evidence type="ECO:0000256" key="10">
    <source>
        <dbReference type="ARBA" id="ARBA00022982"/>
    </source>
</evidence>
<evidence type="ECO:0000256" key="8">
    <source>
        <dbReference type="ARBA" id="ARBA00022723"/>
    </source>
</evidence>
<dbReference type="PROSITE" id="PS50999">
    <property type="entry name" value="COX2_TM"/>
    <property type="match status" value="1"/>
</dbReference>
<feature type="domain" description="Cytochrome oxidase subunit II copper A binding" evidence="17">
    <location>
        <begin position="121"/>
        <end position="277"/>
    </location>
</feature>
<dbReference type="GO" id="GO:0042773">
    <property type="term" value="P:ATP synthesis coupled electron transport"/>
    <property type="evidence" value="ECO:0007669"/>
    <property type="project" value="TreeGrafter"/>
</dbReference>
<reference evidence="20" key="1">
    <citation type="submission" date="2018-06" db="EMBL/GenBank/DDBJ databases">
        <authorList>
            <person name="Zhirakovskaya E."/>
        </authorList>
    </citation>
    <scope>NUCLEOTIDE SEQUENCE</scope>
</reference>
<dbReference type="InterPro" id="IPR036257">
    <property type="entry name" value="Cyt_c_oxidase_su2_TM_sf"/>
</dbReference>
<dbReference type="InterPro" id="IPR008972">
    <property type="entry name" value="Cupredoxin"/>
</dbReference>
<evidence type="ECO:0000256" key="14">
    <source>
        <dbReference type="ARBA" id="ARBA00023136"/>
    </source>
</evidence>
<comment type="similarity">
    <text evidence="2">Belongs to the cytochrome c oxidase subunit 2 family.</text>
</comment>
<keyword evidence="14 16" id="KW-0472">Membrane</keyword>
<evidence type="ECO:0000259" key="19">
    <source>
        <dbReference type="PROSITE" id="PS51007"/>
    </source>
</evidence>
<dbReference type="EMBL" id="UOFL01000256">
    <property type="protein sequence ID" value="VAW82890.1"/>
    <property type="molecule type" value="Genomic_DNA"/>
</dbReference>
<dbReference type="NCBIfam" id="TIGR02866">
    <property type="entry name" value="CoxB"/>
    <property type="match status" value="1"/>
</dbReference>
<evidence type="ECO:0000256" key="7">
    <source>
        <dbReference type="ARBA" id="ARBA00022692"/>
    </source>
</evidence>
<dbReference type="GO" id="GO:0016491">
    <property type="term" value="F:oxidoreductase activity"/>
    <property type="evidence" value="ECO:0007669"/>
    <property type="project" value="UniProtKB-KW"/>
</dbReference>
<evidence type="ECO:0000256" key="5">
    <source>
        <dbReference type="ARBA" id="ARBA00022617"/>
    </source>
</evidence>
<feature type="domain" description="Cytochrome oxidase subunit II transmembrane region profile" evidence="18">
    <location>
        <begin position="18"/>
        <end position="120"/>
    </location>
</feature>
<organism evidence="20">
    <name type="scientific">hydrothermal vent metagenome</name>
    <dbReference type="NCBI Taxonomy" id="652676"/>
    <lineage>
        <taxon>unclassified sequences</taxon>
        <taxon>metagenomes</taxon>
        <taxon>ecological metagenomes</taxon>
    </lineage>
</organism>
<dbReference type="PROSITE" id="PS50857">
    <property type="entry name" value="COX2_CUA"/>
    <property type="match status" value="1"/>
</dbReference>
<feature type="transmembrane region" description="Helical" evidence="16">
    <location>
        <begin position="92"/>
        <end position="113"/>
    </location>
</feature>
<dbReference type="InterPro" id="IPR002429">
    <property type="entry name" value="CcO_II-like_C"/>
</dbReference>
<dbReference type="PANTHER" id="PTHR22888">
    <property type="entry name" value="CYTOCHROME C OXIDASE, SUBUNIT II"/>
    <property type="match status" value="1"/>
</dbReference>
<dbReference type="PROSITE" id="PS00078">
    <property type="entry name" value="COX2"/>
    <property type="match status" value="1"/>
</dbReference>
<keyword evidence="12" id="KW-0408">Iron</keyword>
<dbReference type="InterPro" id="IPR014222">
    <property type="entry name" value="Cyt_c_oxidase_su2"/>
</dbReference>
<keyword evidence="10" id="KW-0249">Electron transport</keyword>
<keyword evidence="6" id="KW-0679">Respiratory chain</keyword>
<dbReference type="Pfam" id="PF13442">
    <property type="entry name" value="Cytochrome_CBB3"/>
    <property type="match status" value="1"/>
</dbReference>
<dbReference type="EC" id="7.1.1.9" evidence="3"/>
<sequence length="392" mass="42918">MSSNIINKTKKGLFGIALFAWGSMALADWPLNMTKGVTPHANTAYELHMFSLWVSAAIGTVVFGIMIWSMIKHRKSQGAVPANFHESTSVEIAWTVVPFLILIAFAVKATVGLNAAEDHSKPELTIKVTGIQWKWRYEYYIDNINNNNVKNNNVKFVSSRIQAHLDASMANDQKKIQSFGKKYLADVDNYLVVPVGTKIMFQITADDVIHSWWVPDLGLKRDAVPGVINPISVTIPEKEAGNTFAGKCTELCGRLHAFMPIVVKAVSKTKFKTWYAKKQAEQKAAADSDAGKDWTKEANLMVRGKDVYTKNCMACHQATGKGIPGTFPALAGSPLVKGPAAGHLKIVIKGQKGMPAFSKLSDIDLAAVITYERKAWGNKGSVVRPADVKAAR</sequence>
<protein>
    <recommendedName>
        <fullName evidence="3">cytochrome-c oxidase</fullName>
        <ecNumber evidence="3">7.1.1.9</ecNumber>
    </recommendedName>
    <alternativeName>
        <fullName evidence="15">Cytochrome c oxidase polypeptide II</fullName>
    </alternativeName>
</protein>
<dbReference type="InterPro" id="IPR045187">
    <property type="entry name" value="CcO_II"/>
</dbReference>
<keyword evidence="4" id="KW-0813">Transport</keyword>
<dbReference type="Gene3D" id="1.10.760.10">
    <property type="entry name" value="Cytochrome c-like domain"/>
    <property type="match status" value="1"/>
</dbReference>
<dbReference type="Pfam" id="PF00116">
    <property type="entry name" value="COX2"/>
    <property type="match status" value="1"/>
</dbReference>
<evidence type="ECO:0000256" key="2">
    <source>
        <dbReference type="ARBA" id="ARBA00007866"/>
    </source>
</evidence>
<evidence type="ECO:0000256" key="4">
    <source>
        <dbReference type="ARBA" id="ARBA00022448"/>
    </source>
</evidence>
<keyword evidence="13" id="KW-0186">Copper</keyword>
<evidence type="ECO:0000256" key="13">
    <source>
        <dbReference type="ARBA" id="ARBA00023008"/>
    </source>
</evidence>
<proteinExistence type="inferred from homology"/>